<protein>
    <submittedName>
        <fullName evidence="6">NaeI family type II restriction endonuclease</fullName>
    </submittedName>
</protein>
<sequence length="312" mass="34982">MAKIVLPDLGETCTNPKKAPHPLVSPEEDPDLQSVLGWFHGHPVAEMYTEAIRNAIDYVLDGGRTGRFDLMLPTVHSGERASVGAKLEYEVLRVFGLPKVKPLDTLVNDVPVDIKATITSNWTIPSEAHCQLCLCTQIQLPRNRHRTLLVRTHTSWLQHGENKDGKRGLAAQARDQWSVPVYDWTPLPVNPLRHLTEEQAAEVLAERPGQVKRLVKMFQYLEGHVIPRNVILTVGAGKHDPMRRARQARDSARKAGLDLLCGDSSEWRDAAAARGYTIRPGEWIALRREEQTQEQNYPSATPEAAPDEAKER</sequence>
<organism evidence="6">
    <name type="scientific">Streptomyces sp. JL1001</name>
    <dbReference type="NCBI Taxonomy" id="3078227"/>
    <lineage>
        <taxon>Bacteria</taxon>
        <taxon>Bacillati</taxon>
        <taxon>Actinomycetota</taxon>
        <taxon>Actinomycetes</taxon>
        <taxon>Kitasatosporales</taxon>
        <taxon>Streptomycetaceae</taxon>
        <taxon>Streptomyces</taxon>
    </lineage>
</organism>
<gene>
    <name evidence="6" type="ORF">R1Y80_12770</name>
</gene>
<dbReference type="InterPro" id="IPR015210">
    <property type="entry name" value="NaeI"/>
</dbReference>
<dbReference type="InterPro" id="IPR037057">
    <property type="entry name" value="DNA_rep_MutH/T2_RE_sf"/>
</dbReference>
<evidence type="ECO:0000259" key="5">
    <source>
        <dbReference type="Pfam" id="PF09126"/>
    </source>
</evidence>
<feature type="region of interest" description="Disordered" evidence="4">
    <location>
        <begin position="1"/>
        <end position="26"/>
    </location>
</feature>
<evidence type="ECO:0000256" key="4">
    <source>
        <dbReference type="SAM" id="MobiDB-lite"/>
    </source>
</evidence>
<evidence type="ECO:0000256" key="1">
    <source>
        <dbReference type="ARBA" id="ARBA00022722"/>
    </source>
</evidence>
<dbReference type="Pfam" id="PF09126">
    <property type="entry name" value="NaeI"/>
    <property type="match status" value="1"/>
</dbReference>
<dbReference type="InterPro" id="IPR011335">
    <property type="entry name" value="Restrct_endonuc-II-like"/>
</dbReference>
<dbReference type="Gene3D" id="3.40.600.10">
    <property type="entry name" value="DNA mismatch repair MutH/Restriction endonuclease, type II"/>
    <property type="match status" value="1"/>
</dbReference>
<feature type="region of interest" description="Disordered" evidence="4">
    <location>
        <begin position="287"/>
        <end position="312"/>
    </location>
</feature>
<dbReference type="InterPro" id="IPR036388">
    <property type="entry name" value="WH-like_DNA-bd_sf"/>
</dbReference>
<keyword evidence="3" id="KW-0378">Hydrolase</keyword>
<name>A0AAU8KDI6_9ACTN</name>
<evidence type="ECO:0000256" key="3">
    <source>
        <dbReference type="ARBA" id="ARBA00022801"/>
    </source>
</evidence>
<dbReference type="EMBL" id="CP136798">
    <property type="protein sequence ID" value="XCN14477.1"/>
    <property type="molecule type" value="Genomic_DNA"/>
</dbReference>
<dbReference type="Gene3D" id="1.10.10.10">
    <property type="entry name" value="Winged helix-like DNA-binding domain superfamily/Winged helix DNA-binding domain"/>
    <property type="match status" value="1"/>
</dbReference>
<keyword evidence="2 6" id="KW-0255">Endonuclease</keyword>
<dbReference type="GO" id="GO:0009307">
    <property type="term" value="P:DNA restriction-modification system"/>
    <property type="evidence" value="ECO:0007669"/>
    <property type="project" value="InterPro"/>
</dbReference>
<dbReference type="GO" id="GO:0009036">
    <property type="term" value="F:type II site-specific deoxyribonuclease activity"/>
    <property type="evidence" value="ECO:0007669"/>
    <property type="project" value="InterPro"/>
</dbReference>
<reference evidence="6" key="1">
    <citation type="submission" date="2023-10" db="EMBL/GenBank/DDBJ databases">
        <title>Complete genome sequence of Streptomyces sp. JL1001.</title>
        <authorList>
            <person name="Jiang L."/>
        </authorList>
    </citation>
    <scope>NUCLEOTIDE SEQUENCE</scope>
    <source>
        <strain evidence="6">JL1001</strain>
    </source>
</reference>
<evidence type="ECO:0000313" key="6">
    <source>
        <dbReference type="EMBL" id="XCN14477.1"/>
    </source>
</evidence>
<proteinExistence type="predicted"/>
<dbReference type="SUPFAM" id="SSF52980">
    <property type="entry name" value="Restriction endonuclease-like"/>
    <property type="match status" value="1"/>
</dbReference>
<evidence type="ECO:0000256" key="2">
    <source>
        <dbReference type="ARBA" id="ARBA00022759"/>
    </source>
</evidence>
<keyword evidence="1" id="KW-0540">Nuclease</keyword>
<dbReference type="GO" id="GO:0003677">
    <property type="term" value="F:DNA binding"/>
    <property type="evidence" value="ECO:0007669"/>
    <property type="project" value="InterPro"/>
</dbReference>
<dbReference type="AlphaFoldDB" id="A0AAU8KDI6"/>
<feature type="domain" description="Type II restriction enzyme NaeI" evidence="5">
    <location>
        <begin position="43"/>
        <end position="300"/>
    </location>
</feature>
<dbReference type="RefSeq" id="WP_354597061.1">
    <property type="nucleotide sequence ID" value="NZ_CP136798.1"/>
</dbReference>
<accession>A0AAU8KDI6</accession>